<reference evidence="3 4" key="1">
    <citation type="submission" date="2020-08" db="EMBL/GenBank/DDBJ databases">
        <title>A Genomic Blueprint of the Chicken Gut Microbiome.</title>
        <authorList>
            <person name="Gilroy R."/>
            <person name="Ravi A."/>
            <person name="Getino M."/>
            <person name="Pursley I."/>
            <person name="Horton D.L."/>
            <person name="Alikhan N.-F."/>
            <person name="Baker D."/>
            <person name="Gharbi K."/>
            <person name="Hall N."/>
            <person name="Watson M."/>
            <person name="Adriaenssens E.M."/>
            <person name="Foster-Nyarko E."/>
            <person name="Jarju S."/>
            <person name="Secka A."/>
            <person name="Antonio M."/>
            <person name="Oren A."/>
            <person name="Chaudhuri R."/>
            <person name="La Ragione R.M."/>
            <person name="Hildebrand F."/>
            <person name="Pallen M.J."/>
        </authorList>
    </citation>
    <scope>NUCLEOTIDE SEQUENCE [LARGE SCALE GENOMIC DNA]</scope>
    <source>
        <strain evidence="3 4">Sa2YVA2</strain>
    </source>
</reference>
<accession>A0ABR8U7L0</accession>
<dbReference type="Proteomes" id="UP000626786">
    <property type="component" value="Unassembled WGS sequence"/>
</dbReference>
<feature type="transmembrane region" description="Helical" evidence="1">
    <location>
        <begin position="91"/>
        <end position="111"/>
    </location>
</feature>
<feature type="transmembrane region" description="Helical" evidence="1">
    <location>
        <begin position="187"/>
        <end position="208"/>
    </location>
</feature>
<feature type="transmembrane region" description="Helical" evidence="1">
    <location>
        <begin position="161"/>
        <end position="181"/>
    </location>
</feature>
<name>A0ABR8U7L0_9BACL</name>
<evidence type="ECO:0000256" key="1">
    <source>
        <dbReference type="SAM" id="Phobius"/>
    </source>
</evidence>
<dbReference type="PANTHER" id="PTHR14969:SF13">
    <property type="entry name" value="AT30094P"/>
    <property type="match status" value="1"/>
</dbReference>
<dbReference type="InterPro" id="IPR036938">
    <property type="entry name" value="PAP2/HPO_sf"/>
</dbReference>
<protein>
    <submittedName>
        <fullName evidence="3">Phosphatase PAP2 family protein</fullName>
    </submittedName>
</protein>
<dbReference type="InterPro" id="IPR000326">
    <property type="entry name" value="PAP2/HPO"/>
</dbReference>
<dbReference type="SUPFAM" id="SSF48317">
    <property type="entry name" value="Acid phosphatase/Vanadium-dependent haloperoxidase"/>
    <property type="match status" value="1"/>
</dbReference>
<feature type="domain" description="Phosphatidic acid phosphatase type 2/haloperoxidase" evidence="2">
    <location>
        <begin position="90"/>
        <end position="202"/>
    </location>
</feature>
<dbReference type="CDD" id="cd03392">
    <property type="entry name" value="PAP2_like_2"/>
    <property type="match status" value="1"/>
</dbReference>
<dbReference type="Gene3D" id="1.20.144.10">
    <property type="entry name" value="Phosphatidic acid phosphatase type 2/haloperoxidase"/>
    <property type="match status" value="2"/>
</dbReference>
<feature type="transmembrane region" description="Helical" evidence="1">
    <location>
        <begin position="131"/>
        <end position="149"/>
    </location>
</feature>
<dbReference type="SMART" id="SM00014">
    <property type="entry name" value="acidPPc"/>
    <property type="match status" value="1"/>
</dbReference>
<feature type="transmembrane region" description="Helical" evidence="1">
    <location>
        <begin position="59"/>
        <end position="84"/>
    </location>
</feature>
<keyword evidence="1" id="KW-0472">Membrane</keyword>
<dbReference type="Pfam" id="PF01569">
    <property type="entry name" value="PAP2"/>
    <property type="match status" value="1"/>
</dbReference>
<evidence type="ECO:0000313" key="4">
    <source>
        <dbReference type="Proteomes" id="UP000626786"/>
    </source>
</evidence>
<organism evidence="3 4">
    <name type="scientific">Sporosarcina quadrami</name>
    <dbReference type="NCBI Taxonomy" id="2762234"/>
    <lineage>
        <taxon>Bacteria</taxon>
        <taxon>Bacillati</taxon>
        <taxon>Bacillota</taxon>
        <taxon>Bacilli</taxon>
        <taxon>Bacillales</taxon>
        <taxon>Caryophanaceae</taxon>
        <taxon>Sporosarcina</taxon>
    </lineage>
</organism>
<dbReference type="PANTHER" id="PTHR14969">
    <property type="entry name" value="SPHINGOSINE-1-PHOSPHATE PHOSPHOHYDROLASE"/>
    <property type="match status" value="1"/>
</dbReference>
<proteinExistence type="predicted"/>
<evidence type="ECO:0000313" key="3">
    <source>
        <dbReference type="EMBL" id="MBD7984018.1"/>
    </source>
</evidence>
<keyword evidence="1" id="KW-0812">Transmembrane</keyword>
<evidence type="ECO:0000259" key="2">
    <source>
        <dbReference type="SMART" id="SM00014"/>
    </source>
</evidence>
<dbReference type="EMBL" id="JACSQN010000004">
    <property type="protein sequence ID" value="MBD7984018.1"/>
    <property type="molecule type" value="Genomic_DNA"/>
</dbReference>
<sequence>MKLLSARLLLALTLCILFGGMFAYIARGIRRETITDFDSAIITIVQGWEADWLTPIMKAFTFIGSTTVVLFLIVAGFAILLFVVRNRAEAFFFFFALGGTGVLNQILKFIFKRERPDLHRLIDITGFSFPSGHTMMAFSLYAVISYILWRHIRTYTSKILLILFAALMFGMIGLSRIYLGVHYPSDVIGGTMASAFWMIIATSVYGYVMDRRKRMTGV</sequence>
<keyword evidence="4" id="KW-1185">Reference proteome</keyword>
<gene>
    <name evidence="3" type="ORF">H9649_05460</name>
</gene>
<comment type="caution">
    <text evidence="3">The sequence shown here is derived from an EMBL/GenBank/DDBJ whole genome shotgun (WGS) entry which is preliminary data.</text>
</comment>
<keyword evidence="1" id="KW-1133">Transmembrane helix</keyword>
<dbReference type="RefSeq" id="WP_191693717.1">
    <property type="nucleotide sequence ID" value="NZ_JACSQN010000004.1"/>
</dbReference>